<keyword evidence="2" id="KW-1185">Reference proteome</keyword>
<dbReference type="SUPFAM" id="SSF49562">
    <property type="entry name" value="C2 domain (Calcium/lipid-binding domain, CaLB)"/>
    <property type="match status" value="1"/>
</dbReference>
<evidence type="ECO:0000256" key="1">
    <source>
        <dbReference type="SAM" id="MobiDB-lite"/>
    </source>
</evidence>
<reference evidence="3" key="1">
    <citation type="submission" date="2025-08" db="UniProtKB">
        <authorList>
            <consortium name="RefSeq"/>
        </authorList>
    </citation>
    <scope>IDENTIFICATION</scope>
</reference>
<dbReference type="InterPro" id="IPR035892">
    <property type="entry name" value="C2_domain_sf"/>
</dbReference>
<dbReference type="KEGG" id="nnu:104599071"/>
<dbReference type="GO" id="GO:0006952">
    <property type="term" value="P:defense response"/>
    <property type="evidence" value="ECO:0007669"/>
    <property type="project" value="InterPro"/>
</dbReference>
<feature type="region of interest" description="Disordered" evidence="1">
    <location>
        <begin position="148"/>
        <end position="222"/>
    </location>
</feature>
<sequence>MENRLEITVISARDLRNVRRVFKSHMRVYAVVSVSSDPNKIQRTPVDQKGGTNPNWNCTMNFSLGECDLSVHRNKPILLSFKLCCNRTRGDKLLGEVFVPIIDLLNNAPPTGNSTPTRTISCQVRDLLGNLHGILNFSYKFRGTGGWQQQPGHGTFPSDGASETSPCTPTVAADVAEKGIDDQSLGEEEPDQCQSTADSEEGEDSDSEDYEDADDHLQQDVI</sequence>
<dbReference type="OrthoDB" id="884464at2759"/>
<dbReference type="RefSeq" id="XP_010259736.1">
    <property type="nucleotide sequence ID" value="XM_010261434.1"/>
</dbReference>
<dbReference type="OMA" id="EVEICVM"/>
<organism evidence="2 3">
    <name type="scientific">Nelumbo nucifera</name>
    <name type="common">Sacred lotus</name>
    <dbReference type="NCBI Taxonomy" id="4432"/>
    <lineage>
        <taxon>Eukaryota</taxon>
        <taxon>Viridiplantae</taxon>
        <taxon>Streptophyta</taxon>
        <taxon>Embryophyta</taxon>
        <taxon>Tracheophyta</taxon>
        <taxon>Spermatophyta</taxon>
        <taxon>Magnoliopsida</taxon>
        <taxon>Proteales</taxon>
        <taxon>Nelumbonaceae</taxon>
        <taxon>Nelumbo</taxon>
    </lineage>
</organism>
<evidence type="ECO:0000313" key="3">
    <source>
        <dbReference type="RefSeq" id="XP_010259736.1"/>
    </source>
</evidence>
<dbReference type="InterPro" id="IPR000008">
    <property type="entry name" value="C2_dom"/>
</dbReference>
<feature type="compositionally biased region" description="Acidic residues" evidence="1">
    <location>
        <begin position="198"/>
        <end position="214"/>
    </location>
</feature>
<dbReference type="GeneID" id="104599071"/>
<dbReference type="PANTHER" id="PTHR32246">
    <property type="entry name" value="INGRESSION PROTEIN FIC1"/>
    <property type="match status" value="1"/>
</dbReference>
<name>A0A1U8A4H5_NELNU</name>
<evidence type="ECO:0000313" key="2">
    <source>
        <dbReference type="Proteomes" id="UP000189703"/>
    </source>
</evidence>
<dbReference type="Proteomes" id="UP000189703">
    <property type="component" value="Unplaced"/>
</dbReference>
<dbReference type="PROSITE" id="PS50004">
    <property type="entry name" value="C2"/>
    <property type="match status" value="1"/>
</dbReference>
<dbReference type="CDD" id="cd04051">
    <property type="entry name" value="C2_SRC2_like"/>
    <property type="match status" value="1"/>
</dbReference>
<accession>A0A1U8A4H5</accession>
<dbReference type="Gene3D" id="2.60.40.150">
    <property type="entry name" value="C2 domain"/>
    <property type="match status" value="1"/>
</dbReference>
<protein>
    <submittedName>
        <fullName evidence="3">Protein SRC2 homolog</fullName>
    </submittedName>
</protein>
<dbReference type="PANTHER" id="PTHR32246:SF173">
    <property type="entry name" value="C2 DOMAIN-CONTAINING PROTEIN"/>
    <property type="match status" value="1"/>
</dbReference>
<dbReference type="AlphaFoldDB" id="A0A1U8A4H5"/>
<dbReference type="STRING" id="4432.A0A1U8A4H5"/>
<dbReference type="SMART" id="SM00239">
    <property type="entry name" value="C2"/>
    <property type="match status" value="1"/>
</dbReference>
<dbReference type="Pfam" id="PF00168">
    <property type="entry name" value="C2"/>
    <property type="match status" value="1"/>
</dbReference>
<proteinExistence type="predicted"/>
<dbReference type="InterPro" id="IPR044750">
    <property type="entry name" value="C2_SRC2/BAP"/>
</dbReference>
<gene>
    <name evidence="3" type="primary">LOC104599071</name>
</gene>